<gene>
    <name evidence="1" type="ORF">FN960_12220</name>
</gene>
<dbReference type="RefSeq" id="WP_143849018.1">
    <property type="nucleotide sequence ID" value="NZ_VLXZ01000007.1"/>
</dbReference>
<proteinExistence type="predicted"/>
<dbReference type="AlphaFoldDB" id="A0A553ZXF9"/>
<sequence length="59" mass="6502">MISKQLKITVFTSTLLLTNAMRIIGEVICSTATLKMSGQFDQNKITLVERIVPGASYEP</sequence>
<comment type="caution">
    <text evidence="1">The sequence shown here is derived from an EMBL/GenBank/DDBJ whole genome shotgun (WGS) entry which is preliminary data.</text>
</comment>
<keyword evidence="2" id="KW-1185">Reference proteome</keyword>
<accession>A0A553ZXF9</accession>
<dbReference type="Proteomes" id="UP000318521">
    <property type="component" value="Unassembled WGS sequence"/>
</dbReference>
<dbReference type="EMBL" id="VLXZ01000007">
    <property type="protein sequence ID" value="TSB46124.1"/>
    <property type="molecule type" value="Genomic_DNA"/>
</dbReference>
<reference evidence="1 2" key="1">
    <citation type="submission" date="2019-07" db="EMBL/GenBank/DDBJ databases">
        <authorList>
            <person name="Park Y.J."/>
            <person name="Jeong S.E."/>
            <person name="Jung H.S."/>
        </authorList>
    </citation>
    <scope>NUCLEOTIDE SEQUENCE [LARGE SCALE GENOMIC DNA]</scope>
    <source>
        <strain evidence="2">P16(2019)</strain>
    </source>
</reference>
<evidence type="ECO:0000313" key="1">
    <source>
        <dbReference type="EMBL" id="TSB46124.1"/>
    </source>
</evidence>
<organism evidence="1 2">
    <name type="scientific">Alkalicoccobacillus porphyridii</name>
    <dbReference type="NCBI Taxonomy" id="2597270"/>
    <lineage>
        <taxon>Bacteria</taxon>
        <taxon>Bacillati</taxon>
        <taxon>Bacillota</taxon>
        <taxon>Bacilli</taxon>
        <taxon>Bacillales</taxon>
        <taxon>Bacillaceae</taxon>
        <taxon>Alkalicoccobacillus</taxon>
    </lineage>
</organism>
<name>A0A553ZXF9_9BACI</name>
<evidence type="ECO:0000313" key="2">
    <source>
        <dbReference type="Proteomes" id="UP000318521"/>
    </source>
</evidence>
<protein>
    <submittedName>
        <fullName evidence="1">Uncharacterized protein</fullName>
    </submittedName>
</protein>